<dbReference type="InterPro" id="IPR051933">
    <property type="entry name" value="Resuscitation_pf_RpfB"/>
</dbReference>
<dbReference type="PANTHER" id="PTHR39160:SF4">
    <property type="entry name" value="RESUSCITATION-PROMOTING FACTOR RPFB"/>
    <property type="match status" value="1"/>
</dbReference>
<dbReference type="InterPro" id="IPR036908">
    <property type="entry name" value="RlpA-like_sf"/>
</dbReference>
<accession>A0ABX2ZL04</accession>
<feature type="domain" description="3D" evidence="2">
    <location>
        <begin position="120"/>
        <end position="181"/>
    </location>
</feature>
<evidence type="ECO:0000259" key="2">
    <source>
        <dbReference type="Pfam" id="PF06725"/>
    </source>
</evidence>
<proteinExistence type="predicted"/>
<dbReference type="Pfam" id="PF06725">
    <property type="entry name" value="3D"/>
    <property type="match status" value="1"/>
</dbReference>
<sequence>MGINKKLFRRVILSILFIIALFSSLKILANIQVATIKGWFSDSIAINKVFAEENKTITNESIMITMAKNIEHNTNWNNYKKVTVTATGYTAGRESTGKSPKDHSYGITYSGVEVKRDLFSTIAADLNVFPIGTVLFIPGYGYGVVADKGAAVKGNHLDLYFQTVGDVFEHWGKKKLAVYIIKQGSGRFTESDLKELNEQNSLQVFRQQSKNQIGE</sequence>
<evidence type="ECO:0000313" key="4">
    <source>
        <dbReference type="Proteomes" id="UP000094580"/>
    </source>
</evidence>
<gene>
    <name evidence="3" type="ORF">BED47_10895</name>
</gene>
<protein>
    <recommendedName>
        <fullName evidence="2">3D domain-containing protein</fullName>
    </recommendedName>
</protein>
<dbReference type="PANTHER" id="PTHR39160">
    <property type="entry name" value="CELL WALL-BINDING PROTEIN YOCH"/>
    <property type="match status" value="1"/>
</dbReference>
<dbReference type="RefSeq" id="WP_069034807.1">
    <property type="nucleotide sequence ID" value="NZ_MDKC01000034.1"/>
</dbReference>
<reference evidence="3 4" key="1">
    <citation type="submission" date="2016-07" db="EMBL/GenBank/DDBJ databases">
        <authorList>
            <person name="Townsley L."/>
            <person name="Shank E.A."/>
        </authorList>
    </citation>
    <scope>NUCLEOTIDE SEQUENCE [LARGE SCALE GENOMIC DNA]</scope>
    <source>
        <strain evidence="3 4">CH01</strain>
    </source>
</reference>
<comment type="caution">
    <text evidence="3">The sequence shown here is derived from an EMBL/GenBank/DDBJ whole genome shotgun (WGS) entry which is preliminary data.</text>
</comment>
<keyword evidence="4" id="KW-1185">Reference proteome</keyword>
<dbReference type="Gene3D" id="2.40.40.10">
    <property type="entry name" value="RlpA-like domain"/>
    <property type="match status" value="1"/>
</dbReference>
<dbReference type="EMBL" id="MDKC01000034">
    <property type="protein sequence ID" value="ODG90381.1"/>
    <property type="molecule type" value="Genomic_DNA"/>
</dbReference>
<dbReference type="Proteomes" id="UP000094580">
    <property type="component" value="Unassembled WGS sequence"/>
</dbReference>
<name>A0ABX2ZL04_9BACI</name>
<evidence type="ECO:0000256" key="1">
    <source>
        <dbReference type="ARBA" id="ARBA00022729"/>
    </source>
</evidence>
<dbReference type="InterPro" id="IPR010611">
    <property type="entry name" value="3D_dom"/>
</dbReference>
<dbReference type="CDD" id="cd22786">
    <property type="entry name" value="DPBB_YuiC-like"/>
    <property type="match status" value="1"/>
</dbReference>
<keyword evidence="1" id="KW-0732">Signal</keyword>
<organism evidence="3 4">
    <name type="scientific">Gottfriedia luciferensis</name>
    <dbReference type="NCBI Taxonomy" id="178774"/>
    <lineage>
        <taxon>Bacteria</taxon>
        <taxon>Bacillati</taxon>
        <taxon>Bacillota</taxon>
        <taxon>Bacilli</taxon>
        <taxon>Bacillales</taxon>
        <taxon>Bacillaceae</taxon>
        <taxon>Gottfriedia</taxon>
    </lineage>
</organism>
<dbReference type="SUPFAM" id="SSF50685">
    <property type="entry name" value="Barwin-like endoglucanases"/>
    <property type="match status" value="1"/>
</dbReference>
<evidence type="ECO:0000313" key="3">
    <source>
        <dbReference type="EMBL" id="ODG90381.1"/>
    </source>
</evidence>